<dbReference type="InterPro" id="IPR015816">
    <property type="entry name" value="Vitellinogen_b-sht_N"/>
</dbReference>
<evidence type="ECO:0000259" key="10">
    <source>
        <dbReference type="PROSITE" id="PS51211"/>
    </source>
</evidence>
<dbReference type="SMART" id="SM00638">
    <property type="entry name" value="LPD_N"/>
    <property type="match status" value="1"/>
</dbReference>
<keyword evidence="6" id="KW-0325">Glycoprotein</keyword>
<keyword evidence="8" id="KW-0175">Coiled coil</keyword>
<dbReference type="GO" id="GO:0120020">
    <property type="term" value="F:cholesterol transfer activity"/>
    <property type="evidence" value="ECO:0007669"/>
    <property type="project" value="TreeGrafter"/>
</dbReference>
<organism evidence="11 12">
    <name type="scientific">Carassius auratus</name>
    <name type="common">Goldfish</name>
    <dbReference type="NCBI Taxonomy" id="7957"/>
    <lineage>
        <taxon>Eukaryota</taxon>
        <taxon>Metazoa</taxon>
        <taxon>Chordata</taxon>
        <taxon>Craniata</taxon>
        <taxon>Vertebrata</taxon>
        <taxon>Euteleostomi</taxon>
        <taxon>Actinopterygii</taxon>
        <taxon>Neopterygii</taxon>
        <taxon>Teleostei</taxon>
        <taxon>Ostariophysi</taxon>
        <taxon>Cypriniformes</taxon>
        <taxon>Cyprinidae</taxon>
        <taxon>Cyprininae</taxon>
        <taxon>Carassius</taxon>
    </lineage>
</organism>
<dbReference type="SUPFAM" id="SSF48431">
    <property type="entry name" value="Lipovitellin-phosvitin complex, superhelical domain"/>
    <property type="match status" value="1"/>
</dbReference>
<dbReference type="InterPro" id="IPR009454">
    <property type="entry name" value="Lipid_transpt_open_b-sht"/>
</dbReference>
<dbReference type="PANTHER" id="PTHR13769">
    <property type="entry name" value="APOLIPOPROTEIN B"/>
    <property type="match status" value="1"/>
</dbReference>
<keyword evidence="11" id="KW-1185">Reference proteome</keyword>
<evidence type="ECO:0000256" key="9">
    <source>
        <dbReference type="SAM" id="SignalP"/>
    </source>
</evidence>
<evidence type="ECO:0000256" key="6">
    <source>
        <dbReference type="ARBA" id="ARBA00023180"/>
    </source>
</evidence>
<accession>A0A6P6NSP7</accession>
<dbReference type="GO" id="GO:0034361">
    <property type="term" value="C:very-low-density lipoprotein particle"/>
    <property type="evidence" value="ECO:0007669"/>
    <property type="project" value="TreeGrafter"/>
</dbReference>
<evidence type="ECO:0000256" key="1">
    <source>
        <dbReference type="ARBA" id="ARBA00004613"/>
    </source>
</evidence>
<feature type="coiled-coil region" evidence="8">
    <location>
        <begin position="707"/>
        <end position="734"/>
    </location>
</feature>
<dbReference type="Gene3D" id="2.20.80.10">
    <property type="entry name" value="Lipovitellin-phosvitin complex, chain A, domain 4"/>
    <property type="match status" value="1"/>
</dbReference>
<dbReference type="CTD" id="100330435"/>
<keyword evidence="4 9" id="KW-0732">Signal</keyword>
<feature type="domain" description="Vitellogenin" evidence="10">
    <location>
        <begin position="33"/>
        <end position="658"/>
    </location>
</feature>
<dbReference type="InterPro" id="IPR015255">
    <property type="entry name" value="Vitellinogen_open_b-sht"/>
</dbReference>
<comment type="subcellular location">
    <subcellularLocation>
        <location evidence="1">Secreted</location>
    </subcellularLocation>
</comment>
<gene>
    <name evidence="12" type="primary">apobb.2</name>
</gene>
<dbReference type="GO" id="GO:0034359">
    <property type="term" value="C:mature chylomicron"/>
    <property type="evidence" value="ECO:0007669"/>
    <property type="project" value="TreeGrafter"/>
</dbReference>
<keyword evidence="5" id="KW-0445">Lipid transport</keyword>
<protein>
    <submittedName>
        <fullName evidence="12">Apolipoprotein B-100 isoform X1</fullName>
    </submittedName>
</protein>
<dbReference type="GO" id="GO:0042632">
    <property type="term" value="P:cholesterol homeostasis"/>
    <property type="evidence" value="ECO:0007669"/>
    <property type="project" value="TreeGrafter"/>
</dbReference>
<dbReference type="GO" id="GO:0050750">
    <property type="term" value="F:low-density lipoprotein particle receptor binding"/>
    <property type="evidence" value="ECO:0007669"/>
    <property type="project" value="TreeGrafter"/>
</dbReference>
<evidence type="ECO:0000313" key="11">
    <source>
        <dbReference type="Proteomes" id="UP000515129"/>
    </source>
</evidence>
<dbReference type="RefSeq" id="XP_026111603.1">
    <property type="nucleotide sequence ID" value="XM_026255818.1"/>
</dbReference>
<sequence>MGHNELRLLLFLSAVALSNAQDEGPSCLMAKRYKAFNKYDYFYQTESLNALNEAVNGPEASCKVEIAVPGTCSYILRTTECKLREATGVTADGNPVFGASAGTEDFKTAMEKHPLKFTVEGDDQIKLFPEEGELINILNIKRGIISALAVPVLEEDGNKEMPTIYGLCETDYVVKTREDIDTEVTLNRDLSKCDKFRPIKDHTSPLALITGLHHSLAQLMWSNQTCNYKFDNEQHHMTSGSCTEKHFLVPFSYKGRNGVTNTGKQALNLVGVAEYNDKVFEHNVANMKPLHLDRSVDMSPIQDKDAALAVLRELSSLSKTNDGRKRAHLAHKLIAMIRKMEAETLTAIVPEALEISRFLTYQVLLQCGTPECNSAIMQIFRTFDRSSVEIDAAVYGMGMIPQSSRVLVKEMLAMAKFKPTKPIYYALSQAVRRLYETDGVTNEIQAVADYALEQIDDCTGDQEHVFLSLRVIGNMVVALGAARPALHSAVIQCINHPIASPSVQHAAIQVYRQITVPEEGREVLMHAVLDRDASVQKRVAAYLILMKNPTPAELAQLAAAVHVEENHQAKSFIISHITNILSSTAPETLDLRWKVREAFQGNEIGMIMEPTKLSRYYRLGSLEGNMIFESPNELPRELMLEMTLNAFGFDMDFFEIGMEGKGFEPIVEALFGDDGFFPDTVMKTTLYATDNMPAQLIEVLDNMLPIMRNERKKRQAIQNIVNEIRDNVNKLLENLKAQDSPEAMVYLRLLGAELGYLNAKDGKMIHDLLKMIPTDFAKRLLSSVDNELFLHYIFMDNEFFLPTGAGFPLRVALSGTFTPGIKGGLSFSPGTKEFALTLSTGIEFVTEIGTHFPDYILSGLEMHTNIYHESGLGAKLSLTNNQLKLSIPVPREPTELISVTSSLVSVVGAMILPINATGEYINAEVCAPVFPGWKHCTVLKYPVDAVPFLPLNSDMRFSVTLYPSVEVTEYTATISYTHEDDSDKVTLRIKAEGTPFEATNTVMLKRKQHTVSSELLIAPLQLYSKVSAKLKHDEKLTLELKSDLKLPETTSVQTLILKLENEKIEAELKSHVNSEIQRIIPNINATETIVDSFIDGQIAQSEKQFRDILAKSAAYLGVPALPVFAIPERLFLNVEISAHYLFGHPYYTITLPLPLGGKSTRDLNFPTSISTPNLIIPHLDLEIEATSIILPEVSIPMSVLLSVPTLNMTEMSGKLSSNFYNLETALSVARDPSADLRYSAKFEVTGTSPVDLLSIKVEGSALVEPTSANSLMKNVKTVVRHKIFEATITAEEKVKLAEKLSVKSKSKLDVISHFGVQISVEHSGAFEVDNEEISGDGNLEGSFEAGSVNGSGVLTQSVSLLPSRQEAKIDSSLKVDSTLLQARNSFALAFANGGLIIQSNTTASDDHLTNTANITFKEFQLALNSHTKTQAFGLKIQNMVETRAGAEAVSAKIETSTDISEERIHSLIAGVFDINGLAIHSDASAKLMGHAAAHKANLNLNMDGLTTSGTTSLQSAFTMEELKQTFEINYKDLNVTARCKTIGNIMGTRIIQNTDIEMAGLSGRIKNHLRFDSMVLRVETNTYGTTIPFSFKFDGYANGDNDIYLYGHVNCDFNAKVLLEVEPQSFAHIHEFTISTLLDIDSVNIKSRFESMSDTLLIPSEQKTKVTVKAGVNNHAINQQINGYNTPARFGLEGSGTVQTNVLNTANTAYQDFRVSGSLKYDKSNDRHLISLPFIDGLLLVPDNIRITLASMGETLRNYINREGIASKIEILSQHVSDFVSNSNFESRAVQLKHTLITLFQDFALKLENLVDSRIDALVKLVRDLGNRFSEALELTENVVPKHISSSIVSITEKVKIFLSSITTRSYTKLNEIFHPAVALQIPPVSTALLMPSFGKLYGEVTFSSPVYNVRTSAAFKNASERHPLFTAFVHSKGTSQTHDILNYNLDSTAQISMLEMSPVTVSETLKLTHVYLSLDQQALSTLNGSSFNNASSSSFSLETLYKHQVKIPSRSLSGEVTLVQNAIAFQDGAEITLTVKNSGSSKFTLEDFSEEGTLKSDLHFNMGLSTAKLTFTGRTDSAHLQMKMKVNADAVALSHIEFNARVESESPFIENSLLVASGKACFSDLSIEIKAAHDTELVGPVSGVLSNTANIMTRPCTVDIHFQNKGNAKIKLYESLLTTVDLQNDYTFIFNPDLQEFSTVAVASFDHFNYSHNFTANNNEAEMGIYTVGNSVASFEFLNAAEMFVPTIFKIPAVKKLKLNHDQPIELNAEFIYQKSGFAFLLGNMVSKVSLKSSIVNISANTGIYPNDCLMHVSATTDSVFQELNSKLDGSTSLTTKSGLKLASSLSMENAHIESNHNSIVTLEDNLEAVLSVDTVAKIHTTGFTVNAAHQLSADTKVHPKAESNLTIKYTFNQPDSEVAGHGDAKNTLKLDATLSYFTFESVSQITSNSTSPDGVTMNGTLDNEANISVKGDGLKSSLKTTGNGCIGFTYSKLCFNIDDQLTVEGELDRMYSLLEINSNYTLIAGEDYDLAINHTAHGKTDLVPLSTIMAAVDIFLTQPSYTDFNVRYKDIFFSSDRFAFKIDSFSRWYNSSAVISVEHFNDLPGLPNLPDLPDLVVYECSYNLTSPSMLLEYQGGLHIIPVYHN</sequence>
<comment type="caution">
    <text evidence="7">Lacks conserved residue(s) required for the propagation of feature annotation.</text>
</comment>
<dbReference type="FunFam" id="2.30.230.10:FF:000003">
    <property type="entry name" value="Apolipoprotein B"/>
    <property type="match status" value="1"/>
</dbReference>
<dbReference type="Pfam" id="PF01347">
    <property type="entry name" value="Vitellogenin_N"/>
    <property type="match status" value="1"/>
</dbReference>
<keyword evidence="2" id="KW-0813">Transport</keyword>
<reference evidence="12" key="1">
    <citation type="submission" date="2025-08" db="UniProtKB">
        <authorList>
            <consortium name="RefSeq"/>
        </authorList>
    </citation>
    <scope>IDENTIFICATION</scope>
    <source>
        <strain evidence="12">Wakin</strain>
        <tissue evidence="12">Muscle</tissue>
    </source>
</reference>
<dbReference type="KEGG" id="caua:113088750"/>
<evidence type="ECO:0000256" key="7">
    <source>
        <dbReference type="PROSITE-ProRule" id="PRU00557"/>
    </source>
</evidence>
<dbReference type="Pfam" id="PF06448">
    <property type="entry name" value="DUF1081"/>
    <property type="match status" value="1"/>
</dbReference>
<dbReference type="InterPro" id="IPR011030">
    <property type="entry name" value="Lipovitellin_superhlx_dom"/>
</dbReference>
<evidence type="ECO:0000256" key="8">
    <source>
        <dbReference type="SAM" id="Coils"/>
    </source>
</evidence>
<evidence type="ECO:0000256" key="4">
    <source>
        <dbReference type="ARBA" id="ARBA00022729"/>
    </source>
</evidence>
<evidence type="ECO:0000256" key="2">
    <source>
        <dbReference type="ARBA" id="ARBA00022448"/>
    </source>
</evidence>
<dbReference type="InterPro" id="IPR015819">
    <property type="entry name" value="Lipid_transp_b-sht_shell"/>
</dbReference>
<dbReference type="GO" id="GO:0006642">
    <property type="term" value="P:triglyceride mobilization"/>
    <property type="evidence" value="ECO:0007669"/>
    <property type="project" value="TreeGrafter"/>
</dbReference>
<dbReference type="Proteomes" id="UP000515129">
    <property type="component" value="Unplaced"/>
</dbReference>
<proteinExistence type="predicted"/>
<dbReference type="OrthoDB" id="6484170at2759"/>
<dbReference type="Pfam" id="PF09172">
    <property type="entry name" value="Vit_open_b-sht"/>
    <property type="match status" value="1"/>
</dbReference>
<dbReference type="GO" id="GO:0034362">
    <property type="term" value="C:low-density lipoprotein particle"/>
    <property type="evidence" value="ECO:0007669"/>
    <property type="project" value="TreeGrafter"/>
</dbReference>
<dbReference type="PANTHER" id="PTHR13769:SF5">
    <property type="entry name" value="APOLIPOPROTEIN B-100-RELATED"/>
    <property type="match status" value="1"/>
</dbReference>
<dbReference type="PROSITE" id="PS51211">
    <property type="entry name" value="VITELLOGENIN"/>
    <property type="match status" value="1"/>
</dbReference>
<feature type="signal peptide" evidence="9">
    <location>
        <begin position="1"/>
        <end position="20"/>
    </location>
</feature>
<evidence type="ECO:0000256" key="5">
    <source>
        <dbReference type="ARBA" id="ARBA00023055"/>
    </source>
</evidence>
<dbReference type="Gene3D" id="1.25.10.20">
    <property type="entry name" value="Vitellinogen, superhelical"/>
    <property type="match status" value="1"/>
</dbReference>
<evidence type="ECO:0000256" key="3">
    <source>
        <dbReference type="ARBA" id="ARBA00022525"/>
    </source>
</evidence>
<feature type="chain" id="PRO_5028066559" evidence="9">
    <location>
        <begin position="21"/>
        <end position="2647"/>
    </location>
</feature>
<evidence type="ECO:0000313" key="12">
    <source>
        <dbReference type="RefSeq" id="XP_026111603.1"/>
    </source>
</evidence>
<dbReference type="InterPro" id="IPR052418">
    <property type="entry name" value="Apolipoprotein_B"/>
</dbReference>
<dbReference type="SMART" id="SM01169">
    <property type="entry name" value="DUF1943"/>
    <property type="match status" value="1"/>
</dbReference>
<dbReference type="SUPFAM" id="SSF56968">
    <property type="entry name" value="Lipovitellin-phosvitin complex, beta-sheet shell regions"/>
    <property type="match status" value="2"/>
</dbReference>
<dbReference type="GO" id="GO:0042953">
    <property type="term" value="P:lipoprotein transport"/>
    <property type="evidence" value="ECO:0007669"/>
    <property type="project" value="TreeGrafter"/>
</dbReference>
<dbReference type="Gene3D" id="2.30.230.10">
    <property type="entry name" value="Lipovitellin, beta-sheet shell regions, chain A"/>
    <property type="match status" value="1"/>
</dbReference>
<dbReference type="InterPro" id="IPR001747">
    <property type="entry name" value="Vitellogenin_N"/>
</dbReference>
<keyword evidence="3" id="KW-0964">Secreted</keyword>
<name>A0A6P6NSP7_CARAU</name>
<dbReference type="GO" id="GO:0030301">
    <property type="term" value="P:cholesterol transport"/>
    <property type="evidence" value="ECO:0007669"/>
    <property type="project" value="TreeGrafter"/>
</dbReference>